<accession>A0ABT8KUG5</accession>
<evidence type="ECO:0000313" key="2">
    <source>
        <dbReference type="Proteomes" id="UP001172082"/>
    </source>
</evidence>
<proteinExistence type="predicted"/>
<gene>
    <name evidence="1" type="ORF">QQ008_20425</name>
</gene>
<organism evidence="1 2">
    <name type="scientific">Splendidivirga corallicola</name>
    <dbReference type="NCBI Taxonomy" id="3051826"/>
    <lineage>
        <taxon>Bacteria</taxon>
        <taxon>Pseudomonadati</taxon>
        <taxon>Bacteroidota</taxon>
        <taxon>Cytophagia</taxon>
        <taxon>Cytophagales</taxon>
        <taxon>Splendidivirgaceae</taxon>
        <taxon>Splendidivirga</taxon>
    </lineage>
</organism>
<dbReference type="EMBL" id="JAUJEA010000008">
    <property type="protein sequence ID" value="MDN5203768.1"/>
    <property type="molecule type" value="Genomic_DNA"/>
</dbReference>
<protein>
    <submittedName>
        <fullName evidence="1">Uncharacterized protein</fullName>
    </submittedName>
</protein>
<sequence length="63" mass="7029">MKRSKKLFLILSLLFIIGVIAIGYDITTKTTFPGSKGNLKQRISGTDTLKSDSTKDQKLRVKD</sequence>
<dbReference type="RefSeq" id="WP_346753791.1">
    <property type="nucleotide sequence ID" value="NZ_JAUJEA010000008.1"/>
</dbReference>
<keyword evidence="2" id="KW-1185">Reference proteome</keyword>
<dbReference type="Proteomes" id="UP001172082">
    <property type="component" value="Unassembled WGS sequence"/>
</dbReference>
<name>A0ABT8KUG5_9BACT</name>
<comment type="caution">
    <text evidence="1">The sequence shown here is derived from an EMBL/GenBank/DDBJ whole genome shotgun (WGS) entry which is preliminary data.</text>
</comment>
<evidence type="ECO:0000313" key="1">
    <source>
        <dbReference type="EMBL" id="MDN5203768.1"/>
    </source>
</evidence>
<reference evidence="1" key="1">
    <citation type="submission" date="2023-06" db="EMBL/GenBank/DDBJ databases">
        <title>Genomic of Parafulvivirga corallium.</title>
        <authorList>
            <person name="Wang G."/>
        </authorList>
    </citation>
    <scope>NUCLEOTIDE SEQUENCE</scope>
    <source>
        <strain evidence="1">BMA10</strain>
    </source>
</reference>